<protein>
    <submittedName>
        <fullName evidence="1">Uncharacterized protein</fullName>
    </submittedName>
</protein>
<accession>A0ACC1B277</accession>
<comment type="caution">
    <text evidence="1">The sequence shown here is derived from an EMBL/GenBank/DDBJ whole genome shotgun (WGS) entry which is preliminary data.</text>
</comment>
<sequence length="57" mass="6817">MHLCQLLQTRKNEALSISHYMRWRKEIVDTLSSSRNIILYCVVIVNPMNINYFYPIS</sequence>
<gene>
    <name evidence="1" type="ORF">Patl1_27109</name>
</gene>
<evidence type="ECO:0000313" key="2">
    <source>
        <dbReference type="Proteomes" id="UP001164250"/>
    </source>
</evidence>
<keyword evidence="2" id="KW-1185">Reference proteome</keyword>
<proteinExistence type="predicted"/>
<evidence type="ECO:0000313" key="1">
    <source>
        <dbReference type="EMBL" id="KAJ0093019.1"/>
    </source>
</evidence>
<organism evidence="1 2">
    <name type="scientific">Pistacia atlantica</name>
    <dbReference type="NCBI Taxonomy" id="434234"/>
    <lineage>
        <taxon>Eukaryota</taxon>
        <taxon>Viridiplantae</taxon>
        <taxon>Streptophyta</taxon>
        <taxon>Embryophyta</taxon>
        <taxon>Tracheophyta</taxon>
        <taxon>Spermatophyta</taxon>
        <taxon>Magnoliopsida</taxon>
        <taxon>eudicotyledons</taxon>
        <taxon>Gunneridae</taxon>
        <taxon>Pentapetalae</taxon>
        <taxon>rosids</taxon>
        <taxon>malvids</taxon>
        <taxon>Sapindales</taxon>
        <taxon>Anacardiaceae</taxon>
        <taxon>Pistacia</taxon>
    </lineage>
</organism>
<dbReference type="EMBL" id="CM047903">
    <property type="protein sequence ID" value="KAJ0093019.1"/>
    <property type="molecule type" value="Genomic_DNA"/>
</dbReference>
<reference evidence="2" key="1">
    <citation type="journal article" date="2023" name="G3 (Bethesda)">
        <title>Genome assembly and association tests identify interacting loci associated with vigor, precocity, and sex in interspecific pistachio rootstocks.</title>
        <authorList>
            <person name="Palmer W."/>
            <person name="Jacygrad E."/>
            <person name="Sagayaradj S."/>
            <person name="Cavanaugh K."/>
            <person name="Han R."/>
            <person name="Bertier L."/>
            <person name="Beede B."/>
            <person name="Kafkas S."/>
            <person name="Golino D."/>
            <person name="Preece J."/>
            <person name="Michelmore R."/>
        </authorList>
    </citation>
    <scope>NUCLEOTIDE SEQUENCE [LARGE SCALE GENOMIC DNA]</scope>
</reference>
<dbReference type="Proteomes" id="UP001164250">
    <property type="component" value="Chromosome 7"/>
</dbReference>
<name>A0ACC1B277_9ROSI</name>